<dbReference type="GO" id="GO:0006935">
    <property type="term" value="P:chemotaxis"/>
    <property type="evidence" value="ECO:0007669"/>
    <property type="project" value="UniProtKB-UniRule"/>
</dbReference>
<dbReference type="GO" id="GO:0005737">
    <property type="term" value="C:cytoplasm"/>
    <property type="evidence" value="ECO:0007669"/>
    <property type="project" value="InterPro"/>
</dbReference>
<dbReference type="EMBL" id="QWJJ01000015">
    <property type="protein sequence ID" value="RII37607.1"/>
    <property type="molecule type" value="Genomic_DNA"/>
</dbReference>
<dbReference type="PROSITE" id="PS50123">
    <property type="entry name" value="CHER"/>
    <property type="match status" value="1"/>
</dbReference>
<keyword evidence="1" id="KW-0378">Hydrolase</keyword>
<dbReference type="PRINTS" id="PR00996">
    <property type="entry name" value="CHERMTFRASE"/>
</dbReference>
<dbReference type="InterPro" id="IPR022642">
    <property type="entry name" value="CheR_C"/>
</dbReference>
<dbReference type="InterPro" id="IPR022641">
    <property type="entry name" value="CheR_N"/>
</dbReference>
<dbReference type="SUPFAM" id="SSF47757">
    <property type="entry name" value="Chemotaxis receptor methyltransferase CheR, N-terminal domain"/>
    <property type="match status" value="1"/>
</dbReference>
<feature type="active site" evidence="1">
    <location>
        <position position="143"/>
    </location>
</feature>
<dbReference type="Pfam" id="PF13596">
    <property type="entry name" value="PAS_10"/>
    <property type="match status" value="1"/>
</dbReference>
<dbReference type="InterPro" id="IPR000673">
    <property type="entry name" value="Sig_transdc_resp-reg_Me-estase"/>
</dbReference>
<dbReference type="OrthoDB" id="9816309at2"/>
<dbReference type="SUPFAM" id="SSF53335">
    <property type="entry name" value="S-adenosyl-L-methionine-dependent methyltransferases"/>
    <property type="match status" value="1"/>
</dbReference>
<organism evidence="5 6">
    <name type="scientific">Pseudooceanicola sediminis</name>
    <dbReference type="NCBI Taxonomy" id="2211117"/>
    <lineage>
        <taxon>Bacteria</taxon>
        <taxon>Pseudomonadati</taxon>
        <taxon>Pseudomonadota</taxon>
        <taxon>Alphaproteobacteria</taxon>
        <taxon>Rhodobacterales</taxon>
        <taxon>Paracoccaceae</taxon>
        <taxon>Pseudooceanicola</taxon>
    </lineage>
</organism>
<feature type="region of interest" description="Disordered" evidence="2">
    <location>
        <begin position="697"/>
        <end position="718"/>
    </location>
</feature>
<reference evidence="5 6" key="1">
    <citation type="submission" date="2018-08" db="EMBL/GenBank/DDBJ databases">
        <title>Pseudooceanicola sediminis CY03 in the family Rhodobacteracea.</title>
        <authorList>
            <person name="Zhang Y.-J."/>
        </authorList>
    </citation>
    <scope>NUCLEOTIDE SEQUENCE [LARGE SCALE GENOMIC DNA]</scope>
    <source>
        <strain evidence="5 6">CY03</strain>
    </source>
</reference>
<evidence type="ECO:0000313" key="5">
    <source>
        <dbReference type="EMBL" id="RII37607.1"/>
    </source>
</evidence>
<comment type="caution">
    <text evidence="5">The sequence shown here is derived from an EMBL/GenBank/DDBJ whole genome shotgun (WGS) entry which is preliminary data.</text>
</comment>
<dbReference type="InterPro" id="IPR000780">
    <property type="entry name" value="CheR_MeTrfase"/>
</dbReference>
<evidence type="ECO:0000313" key="6">
    <source>
        <dbReference type="Proteomes" id="UP000265848"/>
    </source>
</evidence>
<dbReference type="SUPFAM" id="SSF52738">
    <property type="entry name" value="Methylesterase CheB, C-terminal domain"/>
    <property type="match status" value="1"/>
</dbReference>
<dbReference type="InterPro" id="IPR029063">
    <property type="entry name" value="SAM-dependent_MTases_sf"/>
</dbReference>
<proteinExistence type="predicted"/>
<dbReference type="GO" id="GO:0000156">
    <property type="term" value="F:phosphorelay response regulator activity"/>
    <property type="evidence" value="ECO:0007669"/>
    <property type="project" value="InterPro"/>
</dbReference>
<dbReference type="GO" id="GO:0008757">
    <property type="term" value="F:S-adenosylmethionine-dependent methyltransferase activity"/>
    <property type="evidence" value="ECO:0007669"/>
    <property type="project" value="InterPro"/>
</dbReference>
<evidence type="ECO:0000259" key="4">
    <source>
        <dbReference type="PROSITE" id="PS50123"/>
    </source>
</evidence>
<evidence type="ECO:0000256" key="2">
    <source>
        <dbReference type="SAM" id="MobiDB-lite"/>
    </source>
</evidence>
<name>A0A399IYS6_9RHOB</name>
<dbReference type="Pfam" id="PF01339">
    <property type="entry name" value="CheB_methylest"/>
    <property type="match status" value="1"/>
</dbReference>
<dbReference type="SMART" id="SM00138">
    <property type="entry name" value="MeTrc"/>
    <property type="match status" value="1"/>
</dbReference>
<keyword evidence="1" id="KW-0145">Chemotaxis</keyword>
<dbReference type="Pfam" id="PF01739">
    <property type="entry name" value="CheR"/>
    <property type="match status" value="1"/>
</dbReference>
<dbReference type="Gene3D" id="3.40.50.180">
    <property type="entry name" value="Methylesterase CheB, C-terminal domain"/>
    <property type="match status" value="1"/>
</dbReference>
<feature type="domain" description="CheB-type methylesterase" evidence="3">
    <location>
        <begin position="11"/>
        <end position="201"/>
    </location>
</feature>
<protein>
    <recommendedName>
        <fullName evidence="7">Chemotaxis protein CheR</fullName>
    </recommendedName>
</protein>
<dbReference type="PANTHER" id="PTHR24422">
    <property type="entry name" value="CHEMOTAXIS PROTEIN METHYLTRANSFERASE"/>
    <property type="match status" value="1"/>
</dbReference>
<dbReference type="InterPro" id="IPR050903">
    <property type="entry name" value="Bact_Chemotaxis_MeTrfase"/>
</dbReference>
<keyword evidence="6" id="KW-1185">Reference proteome</keyword>
<evidence type="ECO:0008006" key="7">
    <source>
        <dbReference type="Google" id="ProtNLM"/>
    </source>
</evidence>
<feature type="compositionally biased region" description="Polar residues" evidence="2">
    <location>
        <begin position="700"/>
        <end position="715"/>
    </location>
</feature>
<dbReference type="Gene3D" id="3.40.50.150">
    <property type="entry name" value="Vaccinia Virus protein VP39"/>
    <property type="match status" value="1"/>
</dbReference>
<evidence type="ECO:0000259" key="3">
    <source>
        <dbReference type="PROSITE" id="PS50122"/>
    </source>
</evidence>
<dbReference type="GO" id="GO:0008984">
    <property type="term" value="F:protein-glutamate methylesterase activity"/>
    <property type="evidence" value="ECO:0007669"/>
    <property type="project" value="InterPro"/>
</dbReference>
<sequence length="864" mass="96226">MQTSGSDSEARGQVMPVIAIGASAGGLEPLEEFFRKAPDTAGWSFVIVQHLSPDYRSMMDELLGRCTKMRIAHIQDGMELTPNTVFLNRPNTAVTLEGSTLRVRCYDAAEPVPLLPIDVLFHSLSTRSVEHTFAVILSGSGSDGTRGAKAFHTAGGSVFVQSPEEATFSSMPKSALMADAVDRVLVAAEIPDAIRGLLHKGGKIATSEAVLSQDSAQSILELLERVHHVDFSAYKAPNVLRRIERRRHLRGIETIEGYRDLLSGNPNALDELYQDLLIGVTEFYRDPDSIRVLRTKTLDALVAQSTEESSLRVWVPACASGEEAYTIAIELSEALRAAGIQRKFRIIATDVHRRSIDLASAGIFPSSAVQKVPPALLERYFARHRDQYVIDPVLRQKIVFSVHDVLSDPPFMQLDLISCRNLMIYMNDDSQNRMISMFLFGLRKEGYLLLGPSESLGRYADQFNVISSRWRLFQNASSKRVLDRSILSGTMHASSRIETNFPEQQIPPRRPLPPAMLTEPVHRSERDNLIRSYDALLKRYAPSSILITTDGTVLAWFGSASAYIDTMNNLAEWTVEDIVHPDLHFTINVGIERLRQGQTDSYARSIAIDMANGEKQRLTIKVEPLELHSKSRFLLVGLKREDIPEDTAAPGAAQARTAFAGEDHSLLSRRIQELERDLRLTEETLQHVTERLEASGEELQASNEELQASNEELQASNEELQSSNEELHAVNEELVSVSAEHERKIELLSELNRDTEVILDILRVGVIVLDDQLRIRRFSHLIGTTFQLEAHDIDRTLGVVGPRPDFVDLATLVRDVLETGDASKRVGDYDGSTLEIGAFPFDRQTEDVDQKGVVLLFSGTGVFE</sequence>
<dbReference type="AlphaFoldDB" id="A0A399IYS6"/>
<gene>
    <name evidence="5" type="ORF">DL237_15845</name>
</gene>
<feature type="domain" description="CheR-type methyltransferase" evidence="4">
    <location>
        <begin position="204"/>
        <end position="474"/>
    </location>
</feature>
<dbReference type="PROSITE" id="PS50122">
    <property type="entry name" value="CHEB"/>
    <property type="match status" value="1"/>
</dbReference>
<dbReference type="Proteomes" id="UP000265848">
    <property type="component" value="Unassembled WGS sequence"/>
</dbReference>
<dbReference type="CDD" id="cd16434">
    <property type="entry name" value="CheB-CheR_fusion"/>
    <property type="match status" value="1"/>
</dbReference>
<feature type="active site" evidence="1">
    <location>
        <position position="23"/>
    </location>
</feature>
<evidence type="ECO:0000256" key="1">
    <source>
        <dbReference type="PROSITE-ProRule" id="PRU00050"/>
    </source>
</evidence>
<feature type="active site" evidence="1">
    <location>
        <position position="50"/>
    </location>
</feature>
<dbReference type="Pfam" id="PF03705">
    <property type="entry name" value="CheR_N"/>
    <property type="match status" value="1"/>
</dbReference>
<accession>A0A399IYS6</accession>
<dbReference type="InterPro" id="IPR035909">
    <property type="entry name" value="CheB_C"/>
</dbReference>